<dbReference type="VEuPathDB" id="FungiDB:PV09_07724"/>
<dbReference type="InterPro" id="IPR001623">
    <property type="entry name" value="DnaJ_domain"/>
</dbReference>
<feature type="domain" description="J" evidence="2">
    <location>
        <begin position="10"/>
        <end position="71"/>
    </location>
</feature>
<dbReference type="PRINTS" id="PR00625">
    <property type="entry name" value="JDOMAIN"/>
</dbReference>
<dbReference type="GO" id="GO:0071218">
    <property type="term" value="P:cellular response to misfolded protein"/>
    <property type="evidence" value="ECO:0007669"/>
    <property type="project" value="TreeGrafter"/>
</dbReference>
<dbReference type="SUPFAM" id="SSF46565">
    <property type="entry name" value="Chaperone J-domain"/>
    <property type="match status" value="1"/>
</dbReference>
<name>A0A0D2A2X9_9PEZI</name>
<dbReference type="STRING" id="253628.A0A0D2A2X9"/>
<dbReference type="HOGENOM" id="CLU_1533754_0_0_1"/>
<dbReference type="Proteomes" id="UP000053259">
    <property type="component" value="Unassembled WGS sequence"/>
</dbReference>
<dbReference type="GO" id="GO:0005789">
    <property type="term" value="C:endoplasmic reticulum membrane"/>
    <property type="evidence" value="ECO:0007669"/>
    <property type="project" value="TreeGrafter"/>
</dbReference>
<dbReference type="Gene3D" id="1.10.287.110">
    <property type="entry name" value="DnaJ domain"/>
    <property type="match status" value="1"/>
</dbReference>
<dbReference type="InParanoid" id="A0A0D2A2X9"/>
<proteinExistence type="predicted"/>
<feature type="compositionally biased region" description="Basic residues" evidence="1">
    <location>
        <begin position="150"/>
        <end position="162"/>
    </location>
</feature>
<gene>
    <name evidence="3" type="ORF">PV09_07724</name>
</gene>
<keyword evidence="4" id="KW-1185">Reference proteome</keyword>
<dbReference type="PANTHER" id="PTHR43908">
    <property type="entry name" value="AT29763P-RELATED"/>
    <property type="match status" value="1"/>
</dbReference>
<dbReference type="Pfam" id="PF00226">
    <property type="entry name" value="DnaJ"/>
    <property type="match status" value="1"/>
</dbReference>
<dbReference type="PROSITE" id="PS50076">
    <property type="entry name" value="DNAJ_2"/>
    <property type="match status" value="1"/>
</dbReference>
<dbReference type="InterPro" id="IPR051100">
    <property type="entry name" value="DnaJ_subfamily_B/C"/>
</dbReference>
<dbReference type="AlphaFoldDB" id="A0A0D2A2X9"/>
<dbReference type="GeneID" id="27315697"/>
<dbReference type="EMBL" id="KN847560">
    <property type="protein sequence ID" value="KIW00740.1"/>
    <property type="molecule type" value="Genomic_DNA"/>
</dbReference>
<organism evidence="3 4">
    <name type="scientific">Verruconis gallopava</name>
    <dbReference type="NCBI Taxonomy" id="253628"/>
    <lineage>
        <taxon>Eukaryota</taxon>
        <taxon>Fungi</taxon>
        <taxon>Dikarya</taxon>
        <taxon>Ascomycota</taxon>
        <taxon>Pezizomycotina</taxon>
        <taxon>Dothideomycetes</taxon>
        <taxon>Pleosporomycetidae</taxon>
        <taxon>Venturiales</taxon>
        <taxon>Sympoventuriaceae</taxon>
        <taxon>Verruconis</taxon>
    </lineage>
</organism>
<evidence type="ECO:0000259" key="2">
    <source>
        <dbReference type="PROSITE" id="PS50076"/>
    </source>
</evidence>
<evidence type="ECO:0000313" key="4">
    <source>
        <dbReference type="Proteomes" id="UP000053259"/>
    </source>
</evidence>
<dbReference type="OrthoDB" id="442087at2759"/>
<reference evidence="3 4" key="1">
    <citation type="submission" date="2015-01" db="EMBL/GenBank/DDBJ databases">
        <title>The Genome Sequence of Ochroconis gallopava CBS43764.</title>
        <authorList>
            <consortium name="The Broad Institute Genomics Platform"/>
            <person name="Cuomo C."/>
            <person name="de Hoog S."/>
            <person name="Gorbushina A."/>
            <person name="Stielow B."/>
            <person name="Teixiera M."/>
            <person name="Abouelleil A."/>
            <person name="Chapman S.B."/>
            <person name="Priest M."/>
            <person name="Young S.K."/>
            <person name="Wortman J."/>
            <person name="Nusbaum C."/>
            <person name="Birren B."/>
        </authorList>
    </citation>
    <scope>NUCLEOTIDE SEQUENCE [LARGE SCALE GENOMIC DNA]</scope>
    <source>
        <strain evidence="3 4">CBS 43764</strain>
    </source>
</reference>
<dbReference type="RefSeq" id="XP_016210609.1">
    <property type="nucleotide sequence ID" value="XM_016361530.1"/>
</dbReference>
<dbReference type="CDD" id="cd06257">
    <property type="entry name" value="DnaJ"/>
    <property type="match status" value="1"/>
</dbReference>
<evidence type="ECO:0000313" key="3">
    <source>
        <dbReference type="EMBL" id="KIW00740.1"/>
    </source>
</evidence>
<feature type="compositionally biased region" description="Basic and acidic residues" evidence="1">
    <location>
        <begin position="163"/>
        <end position="175"/>
    </location>
</feature>
<evidence type="ECO:0000256" key="1">
    <source>
        <dbReference type="SAM" id="MobiDB-lite"/>
    </source>
</evidence>
<feature type="region of interest" description="Disordered" evidence="1">
    <location>
        <begin position="81"/>
        <end position="106"/>
    </location>
</feature>
<dbReference type="GO" id="GO:0030544">
    <property type="term" value="F:Hsp70 protein binding"/>
    <property type="evidence" value="ECO:0007669"/>
    <property type="project" value="TreeGrafter"/>
</dbReference>
<dbReference type="SMART" id="SM00271">
    <property type="entry name" value="DnaJ"/>
    <property type="match status" value="1"/>
</dbReference>
<dbReference type="InterPro" id="IPR036869">
    <property type="entry name" value="J_dom_sf"/>
</dbReference>
<sequence length="175" mass="20389">MTSHYPMEKSHYETLGVLPSALPREIKHRYKKLALAHHPDKGGDEALFKQIKDAAECLLDSKSRAEYDEFLKAARADLFAERDPPADAEDEKIRSQSSRARKDSGTGRNHWWYHDIFSSIEEIYQESLREDFEFGARRAKPKPFSQPPGAKRRPSVRSRFRRPSRESLWFDRGLN</sequence>
<dbReference type="PANTHER" id="PTHR43908:SF3">
    <property type="entry name" value="AT29763P-RELATED"/>
    <property type="match status" value="1"/>
</dbReference>
<protein>
    <recommendedName>
        <fullName evidence="2">J domain-containing protein</fullName>
    </recommendedName>
</protein>
<feature type="region of interest" description="Disordered" evidence="1">
    <location>
        <begin position="137"/>
        <end position="175"/>
    </location>
</feature>
<accession>A0A0D2A2X9</accession>